<dbReference type="PROSITE" id="PS00107">
    <property type="entry name" value="PROTEIN_KINASE_ATP"/>
    <property type="match status" value="1"/>
</dbReference>
<evidence type="ECO:0000313" key="7">
    <source>
        <dbReference type="WBParaSite" id="MBELARI_LOCUS4480"/>
    </source>
</evidence>
<feature type="compositionally biased region" description="Basic and acidic residues" evidence="4">
    <location>
        <begin position="413"/>
        <end position="426"/>
    </location>
</feature>
<evidence type="ECO:0000256" key="4">
    <source>
        <dbReference type="SAM" id="MobiDB-lite"/>
    </source>
</evidence>
<evidence type="ECO:0000256" key="2">
    <source>
        <dbReference type="ARBA" id="ARBA00022840"/>
    </source>
</evidence>
<dbReference type="WBParaSite" id="MBELARI_LOCUS4480">
    <property type="protein sequence ID" value="MBELARI_LOCUS4480"/>
    <property type="gene ID" value="MBELARI_LOCUS4480"/>
</dbReference>
<feature type="binding site" evidence="3">
    <location>
        <position position="130"/>
    </location>
    <ligand>
        <name>ATP</name>
        <dbReference type="ChEBI" id="CHEBI:30616"/>
    </ligand>
</feature>
<feature type="region of interest" description="Disordered" evidence="4">
    <location>
        <begin position="407"/>
        <end position="434"/>
    </location>
</feature>
<evidence type="ECO:0000256" key="3">
    <source>
        <dbReference type="PROSITE-ProRule" id="PRU10141"/>
    </source>
</evidence>
<dbReference type="GO" id="GO:0005524">
    <property type="term" value="F:ATP binding"/>
    <property type="evidence" value="ECO:0007669"/>
    <property type="project" value="UniProtKB-UniRule"/>
</dbReference>
<dbReference type="CDD" id="cd00180">
    <property type="entry name" value="PKc"/>
    <property type="match status" value="1"/>
</dbReference>
<evidence type="ECO:0000256" key="1">
    <source>
        <dbReference type="ARBA" id="ARBA00022741"/>
    </source>
</evidence>
<dbReference type="AlphaFoldDB" id="A0AAF3FC22"/>
<sequence>MFEEKISKFEQNCKMDDAWIFELCTGDTVIIAATSENVLEIQCTEAKFLQGARSSLIGFFEKLNAILPVMRPELQDTQGVSEESKEEPESIKVEKTEPVSEKFTITKRLGGGAYGDAHLLESEIRKIVMKTFKSYDDYLSLTTELMIMKALCHANIVRYLEVPDGFESPDDYCIFTEYCAHGSLREVLKNPTITYTVATIALWSEHLFSGLFHLHFKNLVHCDLKPENIMIAKHFVLKIGDLGSVAELPRGEPMQLFRPGTPGYITAEAENGFVDFNNDIYSCGIILWEIVERRKMVYGKRAEEIVLSSCPIVLEEQIKNCCALDGAKRPNAKEALEFAKLLKMHFVEFSDLPRITPENENSVLMKAIGLDGTENFWPVEDNGKLKSTTEDEIWIIDADLSECGESSVLGSSHFHDSKQQSDENHVQHSRKQNNLNEVVENNPELGFTSMSVPDATFFSNPKTEQYQAKDTTVELIKNAWTSIKERLESETIFDETFKKNPFDSELQGPGIDDRSRKELARELLKEFEQLSEPEKRQIERNGADEWLRVEFELENCLTGYIKRDGSDVMQNMNTILVPQNKEVRQPMDTETLRTELNEKKARIQYYERAKQAESRATEYRNQDDPVKLVEFHEREQANWKTFWEKIELIEMQL</sequence>
<dbReference type="InterPro" id="IPR008271">
    <property type="entry name" value="Ser/Thr_kinase_AS"/>
</dbReference>
<dbReference type="SMART" id="SM00220">
    <property type="entry name" value="S_TKc"/>
    <property type="match status" value="1"/>
</dbReference>
<dbReference type="SUPFAM" id="SSF56112">
    <property type="entry name" value="Protein kinase-like (PK-like)"/>
    <property type="match status" value="1"/>
</dbReference>
<dbReference type="Pfam" id="PF00069">
    <property type="entry name" value="Pkinase"/>
    <property type="match status" value="1"/>
</dbReference>
<keyword evidence="6" id="KW-1185">Reference proteome</keyword>
<name>A0AAF3FC22_9BILA</name>
<dbReference type="InterPro" id="IPR011009">
    <property type="entry name" value="Kinase-like_dom_sf"/>
</dbReference>
<dbReference type="GO" id="GO:0004672">
    <property type="term" value="F:protein kinase activity"/>
    <property type="evidence" value="ECO:0007669"/>
    <property type="project" value="InterPro"/>
</dbReference>
<dbReference type="Gene3D" id="1.10.510.10">
    <property type="entry name" value="Transferase(Phosphotransferase) domain 1"/>
    <property type="match status" value="1"/>
</dbReference>
<evidence type="ECO:0000259" key="5">
    <source>
        <dbReference type="PROSITE" id="PS50011"/>
    </source>
</evidence>
<dbReference type="InterPro" id="IPR017441">
    <property type="entry name" value="Protein_kinase_ATP_BS"/>
</dbReference>
<dbReference type="GO" id="GO:0097527">
    <property type="term" value="P:necroptotic signaling pathway"/>
    <property type="evidence" value="ECO:0007669"/>
    <property type="project" value="TreeGrafter"/>
</dbReference>
<reference evidence="7" key="1">
    <citation type="submission" date="2024-02" db="UniProtKB">
        <authorList>
            <consortium name="WormBaseParasite"/>
        </authorList>
    </citation>
    <scope>IDENTIFICATION</scope>
</reference>
<dbReference type="PROSITE" id="PS50011">
    <property type="entry name" value="PROTEIN_KINASE_DOM"/>
    <property type="match status" value="1"/>
</dbReference>
<dbReference type="PANTHER" id="PTHR44329:SF298">
    <property type="entry name" value="MIXED LINEAGE KINASE DOMAIN-LIKE PROTEIN"/>
    <property type="match status" value="1"/>
</dbReference>
<proteinExistence type="predicted"/>
<dbReference type="InterPro" id="IPR051681">
    <property type="entry name" value="Ser/Thr_Kinases-Pseudokinases"/>
</dbReference>
<keyword evidence="1 3" id="KW-0547">Nucleotide-binding</keyword>
<dbReference type="PANTHER" id="PTHR44329">
    <property type="entry name" value="SERINE/THREONINE-PROTEIN KINASE TNNI3K-RELATED"/>
    <property type="match status" value="1"/>
</dbReference>
<accession>A0AAF3FC22</accession>
<evidence type="ECO:0000313" key="6">
    <source>
        <dbReference type="Proteomes" id="UP000887575"/>
    </source>
</evidence>
<dbReference type="Proteomes" id="UP000887575">
    <property type="component" value="Unassembled WGS sequence"/>
</dbReference>
<dbReference type="InterPro" id="IPR000719">
    <property type="entry name" value="Prot_kinase_dom"/>
</dbReference>
<protein>
    <submittedName>
        <fullName evidence="7">Protein kinase domain-containing protein</fullName>
    </submittedName>
</protein>
<feature type="domain" description="Protein kinase" evidence="5">
    <location>
        <begin position="103"/>
        <end position="347"/>
    </location>
</feature>
<organism evidence="6 7">
    <name type="scientific">Mesorhabditis belari</name>
    <dbReference type="NCBI Taxonomy" id="2138241"/>
    <lineage>
        <taxon>Eukaryota</taxon>
        <taxon>Metazoa</taxon>
        <taxon>Ecdysozoa</taxon>
        <taxon>Nematoda</taxon>
        <taxon>Chromadorea</taxon>
        <taxon>Rhabditida</taxon>
        <taxon>Rhabditina</taxon>
        <taxon>Rhabditomorpha</taxon>
        <taxon>Rhabditoidea</taxon>
        <taxon>Rhabditidae</taxon>
        <taxon>Mesorhabditinae</taxon>
        <taxon>Mesorhabditis</taxon>
    </lineage>
</organism>
<dbReference type="PROSITE" id="PS00108">
    <property type="entry name" value="PROTEIN_KINASE_ST"/>
    <property type="match status" value="1"/>
</dbReference>
<keyword evidence="2 3" id="KW-0067">ATP-binding</keyword>